<evidence type="ECO:0000256" key="1">
    <source>
        <dbReference type="SAM" id="MobiDB-lite"/>
    </source>
</evidence>
<protein>
    <submittedName>
        <fullName evidence="2">Uncharacterized protein</fullName>
    </submittedName>
</protein>
<feature type="compositionally biased region" description="Basic and acidic residues" evidence="1">
    <location>
        <begin position="34"/>
        <end position="45"/>
    </location>
</feature>
<feature type="compositionally biased region" description="Polar residues" evidence="1">
    <location>
        <begin position="104"/>
        <end position="119"/>
    </location>
</feature>
<gene>
    <name evidence="2" type="primary">AVEN_33185_2</name>
    <name evidence="2" type="ORF">NPIL_389481</name>
</gene>
<sequence length="143" mass="16589">VPYNSATYRSTPEEITQIGKPDLVLAPIERHIDHRQTDDFKERKSQVPKLPQITSKSETQFSVPKIHSNRHHRELIFTKKVLSRMERESKKTEMMPQPNVVEKQPSSTPSRESQVSSSKEVIIDPSRDLKSFAPMRLMQDPLR</sequence>
<feature type="region of interest" description="Disordered" evidence="1">
    <location>
        <begin position="34"/>
        <end position="67"/>
    </location>
</feature>
<feature type="compositionally biased region" description="Basic and acidic residues" evidence="1">
    <location>
        <begin position="121"/>
        <end position="130"/>
    </location>
</feature>
<dbReference type="EMBL" id="BMAW01118443">
    <property type="protein sequence ID" value="GFT79812.1"/>
    <property type="molecule type" value="Genomic_DNA"/>
</dbReference>
<dbReference type="AlphaFoldDB" id="A0A8X6PTF1"/>
<evidence type="ECO:0000313" key="3">
    <source>
        <dbReference type="Proteomes" id="UP000887013"/>
    </source>
</evidence>
<keyword evidence="3" id="KW-1185">Reference proteome</keyword>
<feature type="region of interest" description="Disordered" evidence="1">
    <location>
        <begin position="85"/>
        <end position="143"/>
    </location>
</feature>
<proteinExistence type="predicted"/>
<name>A0A8X6PTF1_NEPPI</name>
<feature type="non-terminal residue" evidence="2">
    <location>
        <position position="143"/>
    </location>
</feature>
<accession>A0A8X6PTF1</accession>
<feature type="compositionally biased region" description="Polar residues" evidence="1">
    <location>
        <begin position="52"/>
        <end position="62"/>
    </location>
</feature>
<comment type="caution">
    <text evidence="2">The sequence shown here is derived from an EMBL/GenBank/DDBJ whole genome shotgun (WGS) entry which is preliminary data.</text>
</comment>
<dbReference type="Proteomes" id="UP000887013">
    <property type="component" value="Unassembled WGS sequence"/>
</dbReference>
<reference evidence="2" key="1">
    <citation type="submission" date="2020-08" db="EMBL/GenBank/DDBJ databases">
        <title>Multicomponent nature underlies the extraordinary mechanical properties of spider dragline silk.</title>
        <authorList>
            <person name="Kono N."/>
            <person name="Nakamura H."/>
            <person name="Mori M."/>
            <person name="Yoshida Y."/>
            <person name="Ohtoshi R."/>
            <person name="Malay A.D."/>
            <person name="Moran D.A.P."/>
            <person name="Tomita M."/>
            <person name="Numata K."/>
            <person name="Arakawa K."/>
        </authorList>
    </citation>
    <scope>NUCLEOTIDE SEQUENCE</scope>
</reference>
<organism evidence="2 3">
    <name type="scientific">Nephila pilipes</name>
    <name type="common">Giant wood spider</name>
    <name type="synonym">Nephila maculata</name>
    <dbReference type="NCBI Taxonomy" id="299642"/>
    <lineage>
        <taxon>Eukaryota</taxon>
        <taxon>Metazoa</taxon>
        <taxon>Ecdysozoa</taxon>
        <taxon>Arthropoda</taxon>
        <taxon>Chelicerata</taxon>
        <taxon>Arachnida</taxon>
        <taxon>Araneae</taxon>
        <taxon>Araneomorphae</taxon>
        <taxon>Entelegynae</taxon>
        <taxon>Araneoidea</taxon>
        <taxon>Nephilidae</taxon>
        <taxon>Nephila</taxon>
    </lineage>
</organism>
<evidence type="ECO:0000313" key="2">
    <source>
        <dbReference type="EMBL" id="GFT79812.1"/>
    </source>
</evidence>